<evidence type="ECO:0000313" key="2">
    <source>
        <dbReference type="Proteomes" id="UP000499080"/>
    </source>
</evidence>
<comment type="caution">
    <text evidence="1">The sequence shown here is derived from an EMBL/GenBank/DDBJ whole genome shotgun (WGS) entry which is preliminary data.</text>
</comment>
<reference evidence="1 2" key="1">
    <citation type="journal article" date="2019" name="Sci. Rep.">
        <title>Orb-weaving spider Araneus ventricosus genome elucidates the spidroin gene catalogue.</title>
        <authorList>
            <person name="Kono N."/>
            <person name="Nakamura H."/>
            <person name="Ohtoshi R."/>
            <person name="Moran D.A.P."/>
            <person name="Shinohara A."/>
            <person name="Yoshida Y."/>
            <person name="Fujiwara M."/>
            <person name="Mori M."/>
            <person name="Tomita M."/>
            <person name="Arakawa K."/>
        </authorList>
    </citation>
    <scope>NUCLEOTIDE SEQUENCE [LARGE SCALE GENOMIC DNA]</scope>
</reference>
<sequence>MSSSCWENTDLSAGKSKKLLFAFIGPKPVTVIDMVRQTRLTCENCFLKWSTSTFTRPFMLLTSIFTFLHTKYKKRTYCNLLKFDLEILMNLHVLDLPVFEKTMFGNMSVGL</sequence>
<keyword evidence="2" id="KW-1185">Reference proteome</keyword>
<dbReference type="Proteomes" id="UP000499080">
    <property type="component" value="Unassembled WGS sequence"/>
</dbReference>
<accession>A0A4Y2CHY9</accession>
<dbReference type="EMBL" id="BGPR01000190">
    <property type="protein sequence ID" value="GBM03357.1"/>
    <property type="molecule type" value="Genomic_DNA"/>
</dbReference>
<dbReference type="AlphaFoldDB" id="A0A4Y2CHY9"/>
<protein>
    <submittedName>
        <fullName evidence="1">Uncharacterized protein</fullName>
    </submittedName>
</protein>
<proteinExistence type="predicted"/>
<organism evidence="1 2">
    <name type="scientific">Araneus ventricosus</name>
    <name type="common">Orbweaver spider</name>
    <name type="synonym">Epeira ventricosa</name>
    <dbReference type="NCBI Taxonomy" id="182803"/>
    <lineage>
        <taxon>Eukaryota</taxon>
        <taxon>Metazoa</taxon>
        <taxon>Ecdysozoa</taxon>
        <taxon>Arthropoda</taxon>
        <taxon>Chelicerata</taxon>
        <taxon>Arachnida</taxon>
        <taxon>Araneae</taxon>
        <taxon>Araneomorphae</taxon>
        <taxon>Entelegynae</taxon>
        <taxon>Araneoidea</taxon>
        <taxon>Araneidae</taxon>
        <taxon>Araneus</taxon>
    </lineage>
</organism>
<gene>
    <name evidence="1" type="ORF">AVEN_256901_1</name>
</gene>
<evidence type="ECO:0000313" key="1">
    <source>
        <dbReference type="EMBL" id="GBM03357.1"/>
    </source>
</evidence>
<name>A0A4Y2CHY9_ARAVE</name>